<name>A0AAD8RPY0_LOLMU</name>
<dbReference type="Pfam" id="PF00098">
    <property type="entry name" value="zf-CCHC"/>
    <property type="match status" value="1"/>
</dbReference>
<dbReference type="PANTHER" id="PTHR33223">
    <property type="entry name" value="CCHC-TYPE DOMAIN-CONTAINING PROTEIN"/>
    <property type="match status" value="1"/>
</dbReference>
<feature type="region of interest" description="Disordered" evidence="2">
    <location>
        <begin position="1366"/>
        <end position="1407"/>
    </location>
</feature>
<feature type="compositionally biased region" description="Low complexity" evidence="2">
    <location>
        <begin position="185"/>
        <end position="229"/>
    </location>
</feature>
<dbReference type="SMART" id="SM00343">
    <property type="entry name" value="ZnF_C2HC"/>
    <property type="match status" value="1"/>
</dbReference>
<feature type="compositionally biased region" description="Basic and acidic residues" evidence="2">
    <location>
        <begin position="1448"/>
        <end position="1468"/>
    </location>
</feature>
<evidence type="ECO:0000313" key="5">
    <source>
        <dbReference type="Proteomes" id="UP001231189"/>
    </source>
</evidence>
<sequence>MENNLEVAGVEAAEKVLFATHYLSGPARAWWTSARAMNAGQMMTWEDFKLKFSKYHVPQGLIKKMRDEFRELKQGRMSVVEYRDRFLTLSRYAPDETDTNEKRKERFLNGLHDEMQTVLVNIPFADLEALVDSAIQMEGKLHQANQNRKRRIMNQSGPHHIQKHRNNSSGGFTPRNNRPPAQTYRPNYSNNNGGPPKPGGNNNNNRNPNSHHNNGNNTNTNTGPRTGSNAIPVAPKDKSTVNCYECGVVGHFSKECPKKLAKIAANTAAPAQQQRRFAGRRNQNNNNGRFYHLTATEAQEAPQTLTTFPTDQFHQTSPEQPQSQAHTRRSSQTIAIDWSSPEPRRGTRVFYTLDNLASTTALDRRRPPALSDPLPRRRSELLSPDIDDEAPPSDLHLIHRLTFTGEYDQEKMVIFDIKLMVGFGCDTIPILKVPPQYPIWLTRSNNEAQQGEDDHLATAMDPWSRGELLTHHSEAIMAMKSPPEMNPLSGRVRRSPESPEMGFAAVASRKETKRGIIHTFLTRYRSGGTPCNLHRRATRRLCGPSLEGLGPAAALVVPGSTVLAVTARQWVSDVNTFWHARWDPSSTSTTSPSTSEMAEETPVTYEELNGELKKKYDEVKAFLEADLIGSFHRTRSHGIRWKGFSPEGALDGVDLSTPSEERTRSLRQEINFMVAHSLHRHSESLVNTLERVALRVIQEIMSRQYSPSGPALGTHQGEVPLQSRPPLPLALAAPEAPNSSAYVVYKIGGDPSDYQFLHDAPKEIPHGYACAYVPDCNTWALSNQVATAGTSGTTGGTSEADPEKQTWLAKYATPTKLQSPAPAVGSEPEKQAWLVKYATPANLQGSAPSAITADQICTILKDQFGMMPKRKTVGYTKPYPNEYELIPLPPKYRLPDFTKFSGSDGSSSIEHVSRYLAQLGMISASDELRVRYFSQSLTGSAFGWYTSLPPNSVQTWKQLEERFHEQYHSEASEAGIADLAQVRQKRGETVSEYIQRFRTVRNRCYSVHVSEKEAVELAVVGLSSSIKDVASQADYPSLAHMVQKLSAYEQRHPDVYQDKFKRVVTMVDAGEDEGATGEQEVAVAEWTRAAGPVTCKWVKPPGPPRGFDFDVTKTEQIFDLLLAEKHIKIPEGHKVPTVQELNGKPYCKWHNTFTHTTNDCRVWRQQIQMAIENGRLIFNQYAMKVDTHPFPAVNMVEFTHLGGCQPDFSANINMVELGHPSEKGGDEGSCSHSKDTEEAAPCDRLRQDGKRYVTEGEVKNIRYQRPLSDHLLNKYVSRYDQRRRHGDDDERDRLARNDRRHRRHNHDEERQERHAREQDDTGRHWDCPFFRHCWDSGMSRLPTIGNCPECNQKKKEAANVSVFERLGPLPPQNRRAETPRLEDLEDSEDEGEDEEDRYHRPRWCPDGLSHSQKRRVQRLRGLEEAERLYLHTLRKARPDLAAKVQRTLDEEGLPQRKEWRPKQRKADDETSAGTNMVLVRPAKCRAPRLHDAPEVDNSKRTNVIKSEIGLVLSTGLDE</sequence>
<feature type="region of interest" description="Disordered" evidence="2">
    <location>
        <begin position="1448"/>
        <end position="1477"/>
    </location>
</feature>
<dbReference type="EMBL" id="JAUUTY010000005">
    <property type="protein sequence ID" value="KAK1628944.1"/>
    <property type="molecule type" value="Genomic_DNA"/>
</dbReference>
<reference evidence="4" key="1">
    <citation type="submission" date="2023-07" db="EMBL/GenBank/DDBJ databases">
        <title>A chromosome-level genome assembly of Lolium multiflorum.</title>
        <authorList>
            <person name="Chen Y."/>
            <person name="Copetti D."/>
            <person name="Kolliker R."/>
            <person name="Studer B."/>
        </authorList>
    </citation>
    <scope>NUCLEOTIDE SEQUENCE</scope>
    <source>
        <strain evidence="4">02402/16</strain>
        <tissue evidence="4">Leaf</tissue>
    </source>
</reference>
<dbReference type="GO" id="GO:0003676">
    <property type="term" value="F:nucleic acid binding"/>
    <property type="evidence" value="ECO:0007669"/>
    <property type="project" value="InterPro"/>
</dbReference>
<feature type="region of interest" description="Disordered" evidence="2">
    <location>
        <begin position="309"/>
        <end position="341"/>
    </location>
</feature>
<evidence type="ECO:0000256" key="2">
    <source>
        <dbReference type="SAM" id="MobiDB-lite"/>
    </source>
</evidence>
<feature type="region of interest" description="Disordered" evidence="2">
    <location>
        <begin position="362"/>
        <end position="391"/>
    </location>
</feature>
<dbReference type="Pfam" id="PF03732">
    <property type="entry name" value="Retrotrans_gag"/>
    <property type="match status" value="2"/>
</dbReference>
<dbReference type="InterPro" id="IPR001878">
    <property type="entry name" value="Znf_CCHC"/>
</dbReference>
<dbReference type="SUPFAM" id="SSF57756">
    <property type="entry name" value="Retrovirus zinc finger-like domains"/>
    <property type="match status" value="1"/>
</dbReference>
<feature type="region of interest" description="Disordered" evidence="2">
    <location>
        <begin position="1217"/>
        <end position="1247"/>
    </location>
</feature>
<organism evidence="4 5">
    <name type="scientific">Lolium multiflorum</name>
    <name type="common">Italian ryegrass</name>
    <name type="synonym">Lolium perenne subsp. multiflorum</name>
    <dbReference type="NCBI Taxonomy" id="4521"/>
    <lineage>
        <taxon>Eukaryota</taxon>
        <taxon>Viridiplantae</taxon>
        <taxon>Streptophyta</taxon>
        <taxon>Embryophyta</taxon>
        <taxon>Tracheophyta</taxon>
        <taxon>Spermatophyta</taxon>
        <taxon>Magnoliopsida</taxon>
        <taxon>Liliopsida</taxon>
        <taxon>Poales</taxon>
        <taxon>Poaceae</taxon>
        <taxon>BOP clade</taxon>
        <taxon>Pooideae</taxon>
        <taxon>Poodae</taxon>
        <taxon>Poeae</taxon>
        <taxon>Poeae Chloroplast Group 2 (Poeae type)</taxon>
        <taxon>Loliodinae</taxon>
        <taxon>Loliinae</taxon>
        <taxon>Lolium</taxon>
    </lineage>
</organism>
<comment type="caution">
    <text evidence="4">The sequence shown here is derived from an EMBL/GenBank/DDBJ whole genome shotgun (WGS) entry which is preliminary data.</text>
</comment>
<feature type="domain" description="CCHC-type" evidence="3">
    <location>
        <begin position="243"/>
        <end position="258"/>
    </location>
</feature>
<feature type="compositionally biased region" description="Acidic residues" evidence="2">
    <location>
        <begin position="1383"/>
        <end position="1395"/>
    </location>
</feature>
<evidence type="ECO:0000256" key="1">
    <source>
        <dbReference type="PROSITE-ProRule" id="PRU00047"/>
    </source>
</evidence>
<dbReference type="Proteomes" id="UP001231189">
    <property type="component" value="Unassembled WGS sequence"/>
</dbReference>
<keyword evidence="1" id="KW-0479">Metal-binding</keyword>
<feature type="compositionally biased region" description="Basic and acidic residues" evidence="2">
    <location>
        <begin position="1281"/>
        <end position="1297"/>
    </location>
</feature>
<feature type="compositionally biased region" description="Polar residues" evidence="2">
    <location>
        <begin position="309"/>
        <end position="334"/>
    </location>
</feature>
<keyword evidence="1" id="KW-0863">Zinc-finger</keyword>
<dbReference type="Gene3D" id="4.10.60.10">
    <property type="entry name" value="Zinc finger, CCHC-type"/>
    <property type="match status" value="1"/>
</dbReference>
<evidence type="ECO:0000259" key="3">
    <source>
        <dbReference type="PROSITE" id="PS50158"/>
    </source>
</evidence>
<gene>
    <name evidence="4" type="ORF">QYE76_003259</name>
</gene>
<dbReference type="PANTHER" id="PTHR33223:SF8">
    <property type="entry name" value="OS04G0172440 PROTEIN"/>
    <property type="match status" value="1"/>
</dbReference>
<feature type="region of interest" description="Disordered" evidence="2">
    <location>
        <begin position="1281"/>
        <end position="1321"/>
    </location>
</feature>
<feature type="compositionally biased region" description="Basic and acidic residues" evidence="2">
    <location>
        <begin position="1305"/>
        <end position="1321"/>
    </location>
</feature>
<dbReference type="PROSITE" id="PS50158">
    <property type="entry name" value="ZF_CCHC"/>
    <property type="match status" value="1"/>
</dbReference>
<feature type="compositionally biased region" description="Basic and acidic residues" evidence="2">
    <location>
        <begin position="1232"/>
        <end position="1247"/>
    </location>
</feature>
<feature type="compositionally biased region" description="Polar residues" evidence="2">
    <location>
        <begin position="167"/>
        <end position="180"/>
    </location>
</feature>
<dbReference type="InterPro" id="IPR036875">
    <property type="entry name" value="Znf_CCHC_sf"/>
</dbReference>
<dbReference type="InterPro" id="IPR005162">
    <property type="entry name" value="Retrotrans_gag_dom"/>
</dbReference>
<evidence type="ECO:0000313" key="4">
    <source>
        <dbReference type="EMBL" id="KAK1628944.1"/>
    </source>
</evidence>
<feature type="region of interest" description="Disordered" evidence="2">
    <location>
        <begin position="156"/>
        <end position="236"/>
    </location>
</feature>
<keyword evidence="1" id="KW-0862">Zinc</keyword>
<proteinExistence type="predicted"/>
<dbReference type="GO" id="GO:0008270">
    <property type="term" value="F:zinc ion binding"/>
    <property type="evidence" value="ECO:0007669"/>
    <property type="project" value="UniProtKB-KW"/>
</dbReference>
<protein>
    <recommendedName>
        <fullName evidence="3">CCHC-type domain-containing protein</fullName>
    </recommendedName>
</protein>
<keyword evidence="5" id="KW-1185">Reference proteome</keyword>
<accession>A0AAD8RPY0</accession>